<dbReference type="OrthoDB" id="21380at2759"/>
<dbReference type="SMART" id="SM00389">
    <property type="entry name" value="HOX"/>
    <property type="match status" value="1"/>
</dbReference>
<sequence length="745" mass="84447">MNQTPKLVGSKEPLKNKNQNELMNGSMFGKQVRPQKQISQDQPQKASNNPLRLLVGKLVFLDIHNSYKMLNKVKECMNLIDAKIADCLSKDVNYVITNREKNIDGFQSPEVPDHAKKIRTSPNTLNFLSRSTSLINRTQAILEKASKGSTSTDILATARRLGISIMNLTELDKYIEKLTNKKRSLEVGDKVGISKDCEDKSGLKKDSGLTQCLTKTPSHKIYKLKNNFIKFESICKQYKPIYQEFDYWHELNFDAMQTKFTNSPFQHYFSDDNGSSNCSSTQNDRKNRQSESSLNQPQSCEKNKFKSPNSSKLNLKQNESVVAVNRLQLNRASSFSTSLRTQSNVQQNLAKKKSTGYCECCKQRYENLKQHLTSAQHDTFERNQANFKEIDIYINGILNFKKFLITNDLLAEESGEENKEQNCCDMDEMRQFARNFVEKKSSLGISKNQIKEALNAEFKDPILTETAISKFERLDITPRSSAKVRPVLEKLINDSKLKFGDRFKSFSEVDSKKKRKRDCTFSPNALNILNEKFDKNPSPNDAELFMLANHINYDEDMIKNWFNEKHQMTKPNFSVKKFKKTNVVNTLNLLENDSSLQESISNSSDDHEKLIFEAKQMTPKKNPKDQGQHKKTPPFISSFSMSSPSAAALFGLNTHNSFNISTDIPINGPLNASNHNSSATTKLLASKVDLMSGSTELQTIKPTDAKNSACSANLSKSDNSTDLSCIDDIVLAAFVNDFSYEIVNK</sequence>
<dbReference type="SUPFAM" id="SSF46689">
    <property type="entry name" value="Homeodomain-like"/>
    <property type="match status" value="1"/>
</dbReference>
<evidence type="ECO:0000256" key="8">
    <source>
        <dbReference type="PROSITE-ProRule" id="PRU00108"/>
    </source>
</evidence>
<keyword evidence="6 8" id="KW-0371">Homeobox</keyword>
<feature type="compositionally biased region" description="Polar residues" evidence="11">
    <location>
        <begin position="290"/>
        <end position="312"/>
    </location>
</feature>
<dbReference type="Gene3D" id="1.10.10.60">
    <property type="entry name" value="Homeodomain-like"/>
    <property type="match status" value="1"/>
</dbReference>
<protein>
    <submittedName>
        <fullName evidence="15">POU class transcription factor 1 isoform X4</fullName>
    </submittedName>
</protein>
<keyword evidence="4" id="KW-0862">Zinc</keyword>
<dbReference type="GO" id="GO:0010571">
    <property type="term" value="P:positive regulation of nuclear cell cycle DNA replication"/>
    <property type="evidence" value="ECO:0007669"/>
    <property type="project" value="TreeGrafter"/>
</dbReference>
<dbReference type="Gene3D" id="6.10.250.3410">
    <property type="entry name" value="DBF zinc finger"/>
    <property type="match status" value="1"/>
</dbReference>
<feature type="region of interest" description="Disordered" evidence="11">
    <location>
        <begin position="273"/>
        <end position="312"/>
    </location>
</feature>
<evidence type="ECO:0000256" key="3">
    <source>
        <dbReference type="ARBA" id="ARBA00022771"/>
    </source>
</evidence>
<dbReference type="SMART" id="SM00586">
    <property type="entry name" value="ZnF_DBF"/>
    <property type="match status" value="1"/>
</dbReference>
<keyword evidence="3 9" id="KW-0863">Zinc-finger</keyword>
<feature type="region of interest" description="Disordered" evidence="11">
    <location>
        <begin position="616"/>
        <end position="635"/>
    </location>
</feature>
<name>A0A3M7Q5Y5_BRAPC</name>
<keyword evidence="16" id="KW-1185">Reference proteome</keyword>
<comment type="subcellular location">
    <subcellularLocation>
        <location evidence="1 8 10">Nucleus</location>
    </subcellularLocation>
</comment>
<dbReference type="InterPro" id="IPR001356">
    <property type="entry name" value="HD"/>
</dbReference>
<evidence type="ECO:0000256" key="5">
    <source>
        <dbReference type="ARBA" id="ARBA00023125"/>
    </source>
</evidence>
<organism evidence="15 16">
    <name type="scientific">Brachionus plicatilis</name>
    <name type="common">Marine rotifer</name>
    <name type="synonym">Brachionus muelleri</name>
    <dbReference type="NCBI Taxonomy" id="10195"/>
    <lineage>
        <taxon>Eukaryota</taxon>
        <taxon>Metazoa</taxon>
        <taxon>Spiralia</taxon>
        <taxon>Gnathifera</taxon>
        <taxon>Rotifera</taxon>
        <taxon>Eurotatoria</taxon>
        <taxon>Monogononta</taxon>
        <taxon>Pseudotrocha</taxon>
        <taxon>Ploima</taxon>
        <taxon>Brachionidae</taxon>
        <taxon>Brachionus</taxon>
    </lineage>
</organism>
<dbReference type="GO" id="GO:0031431">
    <property type="term" value="C:Dbf4-dependent protein kinase complex"/>
    <property type="evidence" value="ECO:0007669"/>
    <property type="project" value="TreeGrafter"/>
</dbReference>
<dbReference type="EMBL" id="REGN01007320">
    <property type="protein sequence ID" value="RNA06659.1"/>
    <property type="molecule type" value="Genomic_DNA"/>
</dbReference>
<dbReference type="SMART" id="SM00352">
    <property type="entry name" value="POU"/>
    <property type="match status" value="1"/>
</dbReference>
<dbReference type="Pfam" id="PF00157">
    <property type="entry name" value="Pou"/>
    <property type="match status" value="1"/>
</dbReference>
<reference evidence="15 16" key="1">
    <citation type="journal article" date="2018" name="Sci. Rep.">
        <title>Genomic signatures of local adaptation to the degree of environmental predictability in rotifers.</title>
        <authorList>
            <person name="Franch-Gras L."/>
            <person name="Hahn C."/>
            <person name="Garcia-Roger E.M."/>
            <person name="Carmona M.J."/>
            <person name="Serra M."/>
            <person name="Gomez A."/>
        </authorList>
    </citation>
    <scope>NUCLEOTIDE SEQUENCE [LARGE SCALE GENOMIC DNA]</scope>
    <source>
        <strain evidence="15">HYR1</strain>
    </source>
</reference>
<dbReference type="CDD" id="cd00086">
    <property type="entry name" value="homeodomain"/>
    <property type="match status" value="1"/>
</dbReference>
<feature type="region of interest" description="Disordered" evidence="11">
    <location>
        <begin position="1"/>
        <end position="21"/>
    </location>
</feature>
<dbReference type="GO" id="GO:0043539">
    <property type="term" value="F:protein serine/threonine kinase activator activity"/>
    <property type="evidence" value="ECO:0007669"/>
    <property type="project" value="TreeGrafter"/>
</dbReference>
<dbReference type="PROSITE" id="PS51265">
    <property type="entry name" value="ZF_DBF4"/>
    <property type="match status" value="1"/>
</dbReference>
<evidence type="ECO:0000256" key="2">
    <source>
        <dbReference type="ARBA" id="ARBA00022723"/>
    </source>
</evidence>
<dbReference type="InterPro" id="IPR000327">
    <property type="entry name" value="POU_dom"/>
</dbReference>
<proteinExistence type="predicted"/>
<accession>A0A3M7Q5Y5</accession>
<dbReference type="PANTHER" id="PTHR15375:SF26">
    <property type="entry name" value="PROTEIN CHIFFON"/>
    <property type="match status" value="1"/>
</dbReference>
<evidence type="ECO:0000313" key="16">
    <source>
        <dbReference type="Proteomes" id="UP000276133"/>
    </source>
</evidence>
<evidence type="ECO:0000259" key="13">
    <source>
        <dbReference type="PROSITE" id="PS51179"/>
    </source>
</evidence>
<evidence type="ECO:0000259" key="14">
    <source>
        <dbReference type="PROSITE" id="PS51265"/>
    </source>
</evidence>
<dbReference type="PRINTS" id="PR00028">
    <property type="entry name" value="POUDOMAIN"/>
</dbReference>
<evidence type="ECO:0000256" key="11">
    <source>
        <dbReference type="SAM" id="MobiDB-lite"/>
    </source>
</evidence>
<evidence type="ECO:0000256" key="1">
    <source>
        <dbReference type="ARBA" id="ARBA00004123"/>
    </source>
</evidence>
<dbReference type="FunFam" id="6.10.250.3410:FF:000001">
    <property type="entry name" value="Protein DBF4 homolog A"/>
    <property type="match status" value="1"/>
</dbReference>
<dbReference type="InterPro" id="IPR013847">
    <property type="entry name" value="POU"/>
</dbReference>
<evidence type="ECO:0000256" key="4">
    <source>
        <dbReference type="ARBA" id="ARBA00022833"/>
    </source>
</evidence>
<dbReference type="Proteomes" id="UP000276133">
    <property type="component" value="Unassembled WGS sequence"/>
</dbReference>
<dbReference type="GO" id="GO:0003677">
    <property type="term" value="F:DNA binding"/>
    <property type="evidence" value="ECO:0007669"/>
    <property type="project" value="UniProtKB-UniRule"/>
</dbReference>
<dbReference type="PROSITE" id="PS51179">
    <property type="entry name" value="POU_3"/>
    <property type="match status" value="1"/>
</dbReference>
<dbReference type="GO" id="GO:0003700">
    <property type="term" value="F:DNA-binding transcription factor activity"/>
    <property type="evidence" value="ECO:0007669"/>
    <property type="project" value="InterPro"/>
</dbReference>
<dbReference type="Pfam" id="PF00046">
    <property type="entry name" value="Homeodomain"/>
    <property type="match status" value="1"/>
</dbReference>
<feature type="DNA-binding region" description="Homeobox" evidence="8">
    <location>
        <begin position="514"/>
        <end position="573"/>
    </location>
</feature>
<dbReference type="Gene3D" id="1.10.260.40">
    <property type="entry name" value="lambda repressor-like DNA-binding domains"/>
    <property type="match status" value="1"/>
</dbReference>
<evidence type="ECO:0000256" key="9">
    <source>
        <dbReference type="PROSITE-ProRule" id="PRU00600"/>
    </source>
</evidence>
<dbReference type="GO" id="GO:1901987">
    <property type="term" value="P:regulation of cell cycle phase transition"/>
    <property type="evidence" value="ECO:0007669"/>
    <property type="project" value="TreeGrafter"/>
</dbReference>
<dbReference type="InterPro" id="IPR038545">
    <property type="entry name" value="Znf_DBF_sf"/>
</dbReference>
<dbReference type="InterPro" id="IPR010982">
    <property type="entry name" value="Lambda_DNA-bd_dom_sf"/>
</dbReference>
<keyword evidence="5 8" id="KW-0238">DNA-binding</keyword>
<evidence type="ECO:0000256" key="10">
    <source>
        <dbReference type="RuleBase" id="RU000682"/>
    </source>
</evidence>
<keyword evidence="2" id="KW-0479">Metal-binding</keyword>
<evidence type="ECO:0000256" key="7">
    <source>
        <dbReference type="ARBA" id="ARBA00023242"/>
    </source>
</evidence>
<gene>
    <name evidence="15" type="ORF">BpHYR1_053848</name>
</gene>
<dbReference type="STRING" id="10195.A0A3M7Q5Y5"/>
<feature type="compositionally biased region" description="Polar residues" evidence="11">
    <location>
        <begin position="273"/>
        <end position="282"/>
    </location>
</feature>
<dbReference type="Pfam" id="PF07535">
    <property type="entry name" value="zf-DBF"/>
    <property type="match status" value="1"/>
</dbReference>
<feature type="domain" description="DBF4-type" evidence="14">
    <location>
        <begin position="351"/>
        <end position="400"/>
    </location>
</feature>
<dbReference type="AlphaFoldDB" id="A0A3M7Q5Y5"/>
<feature type="domain" description="POU-specific" evidence="13">
    <location>
        <begin position="421"/>
        <end position="496"/>
    </location>
</feature>
<dbReference type="SUPFAM" id="SSF47413">
    <property type="entry name" value="lambda repressor-like DNA-binding domains"/>
    <property type="match status" value="1"/>
</dbReference>
<dbReference type="InterPro" id="IPR006572">
    <property type="entry name" value="Znf_DBF"/>
</dbReference>
<feature type="domain" description="Homeobox" evidence="12">
    <location>
        <begin position="512"/>
        <end position="572"/>
    </location>
</feature>
<dbReference type="GO" id="GO:0008270">
    <property type="term" value="F:zinc ion binding"/>
    <property type="evidence" value="ECO:0007669"/>
    <property type="project" value="UniProtKB-KW"/>
</dbReference>
<dbReference type="InterPro" id="IPR051590">
    <property type="entry name" value="Replication_Regulatory_Kinase"/>
</dbReference>
<evidence type="ECO:0000259" key="12">
    <source>
        <dbReference type="PROSITE" id="PS50071"/>
    </source>
</evidence>
<evidence type="ECO:0000313" key="15">
    <source>
        <dbReference type="EMBL" id="RNA06659.1"/>
    </source>
</evidence>
<keyword evidence="7 8" id="KW-0539">Nucleus</keyword>
<comment type="caution">
    <text evidence="15">The sequence shown here is derived from an EMBL/GenBank/DDBJ whole genome shotgun (WGS) entry which is preliminary data.</text>
</comment>
<dbReference type="PROSITE" id="PS50071">
    <property type="entry name" value="HOMEOBOX_2"/>
    <property type="match status" value="1"/>
</dbReference>
<evidence type="ECO:0000256" key="6">
    <source>
        <dbReference type="ARBA" id="ARBA00023155"/>
    </source>
</evidence>
<dbReference type="InterPro" id="IPR009057">
    <property type="entry name" value="Homeodomain-like_sf"/>
</dbReference>
<dbReference type="PANTHER" id="PTHR15375">
    <property type="entry name" value="ACTIVATOR OF S-PHASE KINASE-RELATED"/>
    <property type="match status" value="1"/>
</dbReference>